<dbReference type="InterPro" id="IPR044878">
    <property type="entry name" value="UbiA_sf"/>
</dbReference>
<gene>
    <name evidence="7" type="primary">ubiA</name>
    <name evidence="7" type="ORF">NCTC10254_00035</name>
</gene>
<feature type="transmembrane region" description="Helical" evidence="6">
    <location>
        <begin position="154"/>
        <end position="173"/>
    </location>
</feature>
<evidence type="ECO:0000313" key="8">
    <source>
        <dbReference type="Proteomes" id="UP000249886"/>
    </source>
</evidence>
<name>A0A448TIH6_9CORY</name>
<feature type="compositionally biased region" description="Basic and acidic residues" evidence="5">
    <location>
        <begin position="1"/>
        <end position="10"/>
    </location>
</feature>
<dbReference type="GeneID" id="84573478"/>
<evidence type="ECO:0000256" key="5">
    <source>
        <dbReference type="SAM" id="MobiDB-lite"/>
    </source>
</evidence>
<dbReference type="CDD" id="cd13963">
    <property type="entry name" value="PT_UbiA_2"/>
    <property type="match status" value="1"/>
</dbReference>
<dbReference type="EMBL" id="UARK01000001">
    <property type="protein sequence ID" value="SPW23678.1"/>
    <property type="molecule type" value="Genomic_DNA"/>
</dbReference>
<keyword evidence="2 6" id="KW-0812">Transmembrane</keyword>
<dbReference type="InterPro" id="IPR000537">
    <property type="entry name" value="UbiA_prenyltransferase"/>
</dbReference>
<feature type="transmembrane region" description="Helical" evidence="6">
    <location>
        <begin position="179"/>
        <end position="197"/>
    </location>
</feature>
<dbReference type="Gene3D" id="1.10.357.140">
    <property type="entry name" value="UbiA prenyltransferase"/>
    <property type="match status" value="1"/>
</dbReference>
<feature type="transmembrane region" description="Helical" evidence="6">
    <location>
        <begin position="343"/>
        <end position="364"/>
    </location>
</feature>
<dbReference type="RefSeq" id="WP_005522518.1">
    <property type="nucleotide sequence ID" value="NZ_CAUUOM010000087.1"/>
</dbReference>
<accession>A0A448TIH6</accession>
<feature type="transmembrane region" description="Helical" evidence="6">
    <location>
        <begin position="218"/>
        <end position="243"/>
    </location>
</feature>
<comment type="caution">
    <text evidence="7">The sequence shown here is derived from an EMBL/GenBank/DDBJ whole genome shotgun (WGS) entry which is preliminary data.</text>
</comment>
<reference evidence="7 8" key="1">
    <citation type="submission" date="2018-06" db="EMBL/GenBank/DDBJ databases">
        <authorList>
            <consortium name="Pathogen Informatics"/>
            <person name="Doyle S."/>
        </authorList>
    </citation>
    <scope>NUCLEOTIDE SEQUENCE [LARGE SCALE GENOMIC DNA]</scope>
    <source>
        <strain evidence="7 8">NCTC10254</strain>
    </source>
</reference>
<feature type="compositionally biased region" description="Low complexity" evidence="5">
    <location>
        <begin position="20"/>
        <end position="54"/>
    </location>
</feature>
<evidence type="ECO:0000256" key="1">
    <source>
        <dbReference type="ARBA" id="ARBA00004141"/>
    </source>
</evidence>
<sequence length="365" mass="38447">MSEKPEKSESEADTQAGSLPEAEAGSEVAEAGAAEVAVDDAAQPPATPATPAAESADDTHGKKPPKNLVDAIIKGLRPKQWVKNVLVLAAPLSAGAAKLFATSTLVDVAIAFVAFCFAASSIYLINDARDIEADRAHPTKRFRPIASGMLPQKLAYVLAVVLILAAVVVSYLASSGHGLVIVMVVYIVLQLGYCFGWKHQPVIDIALVSSGFMLRAMAGGVAAGIYLSQWFLLVAAFGSLFMAAGKRYAEILLAQESGAKIRKALEGYTVTYLRFVWTLAATSVVIAYALWGFEMARQAAGTAAVWYQVSMVPFTVAILRYAADVDRGAGGAPDELALSDRTLQILAVAWLACIGVAVYLVPVLG</sequence>
<protein>
    <submittedName>
        <fullName evidence="7">4-hydroxybenzoate polyprenyltransferase-related prenyltransferase</fullName>
    </submittedName>
</protein>
<evidence type="ECO:0000256" key="3">
    <source>
        <dbReference type="ARBA" id="ARBA00022989"/>
    </source>
</evidence>
<dbReference type="NCBIfam" id="NF008978">
    <property type="entry name" value="PRK12324.1-4"/>
    <property type="match status" value="1"/>
</dbReference>
<keyword evidence="4 6" id="KW-0472">Membrane</keyword>
<dbReference type="Proteomes" id="UP000249886">
    <property type="component" value="Unassembled WGS sequence"/>
</dbReference>
<evidence type="ECO:0000313" key="7">
    <source>
        <dbReference type="EMBL" id="SPW23678.1"/>
    </source>
</evidence>
<comment type="subcellular location">
    <subcellularLocation>
        <location evidence="1">Membrane</location>
        <topology evidence="1">Multi-pass membrane protein</topology>
    </subcellularLocation>
</comment>
<dbReference type="Pfam" id="PF01040">
    <property type="entry name" value="UbiA"/>
    <property type="match status" value="1"/>
</dbReference>
<organism evidence="7 8">
    <name type="scientific">Corynebacterium matruchotii</name>
    <dbReference type="NCBI Taxonomy" id="43768"/>
    <lineage>
        <taxon>Bacteria</taxon>
        <taxon>Bacillati</taxon>
        <taxon>Actinomycetota</taxon>
        <taxon>Actinomycetes</taxon>
        <taxon>Mycobacteriales</taxon>
        <taxon>Corynebacteriaceae</taxon>
        <taxon>Corynebacterium</taxon>
    </lineage>
</organism>
<keyword evidence="3 6" id="KW-1133">Transmembrane helix</keyword>
<feature type="transmembrane region" description="Helical" evidence="6">
    <location>
        <begin position="106"/>
        <end position="125"/>
    </location>
</feature>
<feature type="region of interest" description="Disordered" evidence="5">
    <location>
        <begin position="1"/>
        <end position="64"/>
    </location>
</feature>
<keyword evidence="7" id="KW-0808">Transferase</keyword>
<proteinExistence type="predicted"/>
<evidence type="ECO:0000256" key="4">
    <source>
        <dbReference type="ARBA" id="ARBA00023136"/>
    </source>
</evidence>
<dbReference type="GO" id="GO:0016765">
    <property type="term" value="F:transferase activity, transferring alkyl or aryl (other than methyl) groups"/>
    <property type="evidence" value="ECO:0007669"/>
    <property type="project" value="InterPro"/>
</dbReference>
<dbReference type="AlphaFoldDB" id="A0A448TIH6"/>
<feature type="transmembrane region" description="Helical" evidence="6">
    <location>
        <begin position="305"/>
        <end position="323"/>
    </location>
</feature>
<feature type="transmembrane region" description="Helical" evidence="6">
    <location>
        <begin position="275"/>
        <end position="293"/>
    </location>
</feature>
<dbReference type="GO" id="GO:0016020">
    <property type="term" value="C:membrane"/>
    <property type="evidence" value="ECO:0007669"/>
    <property type="project" value="UniProtKB-SubCell"/>
</dbReference>
<evidence type="ECO:0000256" key="2">
    <source>
        <dbReference type="ARBA" id="ARBA00022692"/>
    </source>
</evidence>
<evidence type="ECO:0000256" key="6">
    <source>
        <dbReference type="SAM" id="Phobius"/>
    </source>
</evidence>